<dbReference type="GeneID" id="76997190"/>
<dbReference type="InterPro" id="IPR003331">
    <property type="entry name" value="UDP_GlcNAc_Epimerase_2_dom"/>
</dbReference>
<sequence>MRKLCFVTGTRAEYGLIYWLLREVSSDSELQLQLVATGMHLAPEFGATYKVIEEDGFTIDWKVDMLLSGDTGYAMSKSVGLGIIGFTDAFRILQPDIVVLTGDRFETLAAAQAAMFLNIPIAHLYGGEVTEGAIDESIRHAITKMAYIHFTATESYRKRVIQLGEAPERVFNYGAPGLDHLTKTKLLSQNELSQALQFHLDRPYFLVTYHPDTLGQHSSALSFQELLKALEQFNDYAVIITKPNADAGGRELIGLIEDYARTRADNVYVSASLGQVKYLSAMKYAAAVVGNSSSGIIEAPAMKVATVNIGDRQQGRLRSKSIVDCQPQTHQIVKALRLVLSGSFQGDVQRQVPAYGSGGASESIKEILKNIKLTHAPKKKFYDCF</sequence>
<dbReference type="GO" id="GO:0006047">
    <property type="term" value="P:UDP-N-acetylglucosamine metabolic process"/>
    <property type="evidence" value="ECO:0007669"/>
    <property type="project" value="InterPro"/>
</dbReference>
<dbReference type="EC" id="3.2.1.183" evidence="2 3"/>
<organism evidence="3 4">
    <name type="scientific">Paenibacillus thiaminolyticus</name>
    <name type="common">Bacillus thiaminolyticus</name>
    <dbReference type="NCBI Taxonomy" id="49283"/>
    <lineage>
        <taxon>Bacteria</taxon>
        <taxon>Bacillati</taxon>
        <taxon>Bacillota</taxon>
        <taxon>Bacilli</taxon>
        <taxon>Bacillales</taxon>
        <taxon>Paenibacillaceae</taxon>
        <taxon>Paenibacillus</taxon>
    </lineage>
</organism>
<dbReference type="Gene3D" id="3.40.50.2000">
    <property type="entry name" value="Glycogen Phosphorylase B"/>
    <property type="match status" value="2"/>
</dbReference>
<keyword evidence="3" id="KW-0326">Glycosidase</keyword>
<dbReference type="CDD" id="cd03786">
    <property type="entry name" value="GTB_UDP-GlcNAc_2-Epimerase"/>
    <property type="match status" value="1"/>
</dbReference>
<keyword evidence="5" id="KW-1185">Reference proteome</keyword>
<name>A0AAP9DYB8_PANTH</name>
<proteinExistence type="predicted"/>
<protein>
    <submittedName>
        <fullName evidence="2 3">UDP-N-acetylglucosamine 2-epimerase</fullName>
        <ecNumber evidence="2 3">3.2.1.183</ecNumber>
    </submittedName>
</protein>
<dbReference type="NCBIfam" id="TIGR03568">
    <property type="entry name" value="NeuC_NnaA"/>
    <property type="match status" value="1"/>
</dbReference>
<dbReference type="Proteomes" id="UP000315377">
    <property type="component" value="Chromosome"/>
</dbReference>
<dbReference type="Pfam" id="PF02350">
    <property type="entry name" value="Epimerase_2"/>
    <property type="match status" value="1"/>
</dbReference>
<dbReference type="Proteomes" id="UP001209276">
    <property type="component" value="Unassembled WGS sequence"/>
</dbReference>
<accession>A0AAP9DYB8</accession>
<dbReference type="PANTHER" id="PTHR43174">
    <property type="entry name" value="UDP-N-ACETYLGLUCOSAMINE 2-EPIMERASE"/>
    <property type="match status" value="1"/>
</dbReference>
<dbReference type="AlphaFoldDB" id="A0AAP9DYB8"/>
<dbReference type="SUPFAM" id="SSF53756">
    <property type="entry name" value="UDP-Glycosyltransferase/glycogen phosphorylase"/>
    <property type="match status" value="1"/>
</dbReference>
<dbReference type="RefSeq" id="WP_087440223.1">
    <property type="nucleotide sequence ID" value="NZ_CABMNB010000003.1"/>
</dbReference>
<dbReference type="PANTHER" id="PTHR43174:SF3">
    <property type="entry name" value="UDP-N-ACETYLGLUCOSAMINE 2-EPIMERASE"/>
    <property type="match status" value="1"/>
</dbReference>
<gene>
    <name evidence="3" type="primary">neuC</name>
    <name evidence="3" type="ORF">FLT43_14595</name>
    <name evidence="2" type="ORF">M5W83_18605</name>
</gene>
<evidence type="ECO:0000259" key="1">
    <source>
        <dbReference type="Pfam" id="PF02350"/>
    </source>
</evidence>
<evidence type="ECO:0000313" key="5">
    <source>
        <dbReference type="Proteomes" id="UP001209276"/>
    </source>
</evidence>
<keyword evidence="3" id="KW-0378">Hydrolase</keyword>
<evidence type="ECO:0000313" key="3">
    <source>
        <dbReference type="EMBL" id="QDM44551.1"/>
    </source>
</evidence>
<dbReference type="EMBL" id="CP041405">
    <property type="protein sequence ID" value="QDM44551.1"/>
    <property type="molecule type" value="Genomic_DNA"/>
</dbReference>
<feature type="domain" description="UDP-N-acetylglucosamine 2-epimerase" evidence="1">
    <location>
        <begin position="23"/>
        <end position="369"/>
    </location>
</feature>
<dbReference type="InterPro" id="IPR029767">
    <property type="entry name" value="WecB-like"/>
</dbReference>
<reference evidence="2 5" key="2">
    <citation type="submission" date="2022-05" db="EMBL/GenBank/DDBJ databases">
        <title>Genome Sequencing of Bee-Associated Microbes.</title>
        <authorList>
            <person name="Dunlap C."/>
        </authorList>
    </citation>
    <scope>NUCLEOTIDE SEQUENCE [LARGE SCALE GENOMIC DNA]</scope>
    <source>
        <strain evidence="2 5">NRRL B-14613</strain>
    </source>
</reference>
<evidence type="ECO:0000313" key="2">
    <source>
        <dbReference type="EMBL" id="MCY9609159.1"/>
    </source>
</evidence>
<reference evidence="3 4" key="1">
    <citation type="submission" date="2019-07" db="EMBL/GenBank/DDBJ databases">
        <title>Paenibacillus thiaminolyticus NRRL B-4156.</title>
        <authorList>
            <person name="Hehnly C."/>
            <person name="Zhang L."/>
        </authorList>
    </citation>
    <scope>NUCLEOTIDE SEQUENCE [LARGE SCALE GENOMIC DNA]</scope>
    <source>
        <strain evidence="3 4">NRRL B-4156</strain>
    </source>
</reference>
<dbReference type="GO" id="GO:0004553">
    <property type="term" value="F:hydrolase activity, hydrolyzing O-glycosyl compounds"/>
    <property type="evidence" value="ECO:0007669"/>
    <property type="project" value="InterPro"/>
</dbReference>
<evidence type="ECO:0000313" key="4">
    <source>
        <dbReference type="Proteomes" id="UP000315377"/>
    </source>
</evidence>
<dbReference type="InterPro" id="IPR020004">
    <property type="entry name" value="UDP-GlcNAc_Epase"/>
</dbReference>
<dbReference type="EMBL" id="JAMDMM010000036">
    <property type="protein sequence ID" value="MCY9609159.1"/>
    <property type="molecule type" value="Genomic_DNA"/>
</dbReference>